<dbReference type="InterPro" id="IPR002744">
    <property type="entry name" value="MIP18-like"/>
</dbReference>
<dbReference type="PANTHER" id="PTHR42831:SF1">
    <property type="entry name" value="FE-S PROTEIN MATURATION AUXILIARY FACTOR YITW"/>
    <property type="match status" value="1"/>
</dbReference>
<dbReference type="NCBIfam" id="TIGR03406">
    <property type="entry name" value="FeS_long_SufT"/>
    <property type="match status" value="1"/>
</dbReference>
<gene>
    <name evidence="2" type="primary">sufT</name>
    <name evidence="2" type="ORF">CNE99_06105</name>
</gene>
<feature type="domain" description="MIP18 family-like" evidence="1">
    <location>
        <begin position="81"/>
        <end position="155"/>
    </location>
</feature>
<dbReference type="EMBL" id="NTKD01000028">
    <property type="protein sequence ID" value="PDH39198.1"/>
    <property type="molecule type" value="Genomic_DNA"/>
</dbReference>
<dbReference type="InterPro" id="IPR034904">
    <property type="entry name" value="FSCA_dom_sf"/>
</dbReference>
<proteinExistence type="predicted"/>
<name>A0A2A5WSF0_9GAMM</name>
<dbReference type="InterPro" id="IPR017776">
    <property type="entry name" value="FeS_assembly_SufT_put"/>
</dbReference>
<reference evidence="2 3" key="1">
    <citation type="submission" date="2017-08" db="EMBL/GenBank/DDBJ databases">
        <title>Fine stratification of microbial communities through a metagenomic profile of the photic zone.</title>
        <authorList>
            <person name="Haro-Moreno J.M."/>
            <person name="Lopez-Perez M."/>
            <person name="De La Torre J."/>
            <person name="Picazo A."/>
            <person name="Camacho A."/>
            <person name="Rodriguez-Valera F."/>
        </authorList>
    </citation>
    <scope>NUCLEOTIDE SEQUENCE [LARGE SCALE GENOMIC DNA]</scope>
    <source>
        <strain evidence="2">MED-G24</strain>
    </source>
</reference>
<evidence type="ECO:0000259" key="1">
    <source>
        <dbReference type="Pfam" id="PF01883"/>
    </source>
</evidence>
<organism evidence="2 3">
    <name type="scientific">OM182 bacterium MED-G24</name>
    <dbReference type="NCBI Taxonomy" id="1986255"/>
    <lineage>
        <taxon>Bacteria</taxon>
        <taxon>Pseudomonadati</taxon>
        <taxon>Pseudomonadota</taxon>
        <taxon>Gammaproteobacteria</taxon>
        <taxon>OMG group</taxon>
        <taxon>OM182 clade</taxon>
    </lineage>
</organism>
<evidence type="ECO:0000313" key="3">
    <source>
        <dbReference type="Proteomes" id="UP000219327"/>
    </source>
</evidence>
<dbReference type="Proteomes" id="UP000219327">
    <property type="component" value="Unassembled WGS sequence"/>
</dbReference>
<dbReference type="Gene3D" id="3.30.300.130">
    <property type="entry name" value="Fe-S cluster assembly (FSCA)"/>
    <property type="match status" value="1"/>
</dbReference>
<dbReference type="PANTHER" id="PTHR42831">
    <property type="entry name" value="FE-S PROTEIN MATURATION AUXILIARY FACTOR YITW"/>
    <property type="match status" value="1"/>
</dbReference>
<comment type="caution">
    <text evidence="2">The sequence shown here is derived from an EMBL/GenBank/DDBJ whole genome shotgun (WGS) entry which is preliminary data.</text>
</comment>
<protein>
    <submittedName>
        <fullName evidence="2">Putative Fe-S cluster assembly protein SufT</fullName>
    </submittedName>
</protein>
<dbReference type="SUPFAM" id="SSF117916">
    <property type="entry name" value="Fe-S cluster assembly (FSCA) domain-like"/>
    <property type="match status" value="1"/>
</dbReference>
<evidence type="ECO:0000313" key="2">
    <source>
        <dbReference type="EMBL" id="PDH39198.1"/>
    </source>
</evidence>
<sequence>MGSERRMVVTTRECQGRLVPVGDTVAIPRDVFVTLTQTEGGNYTIIHQGNMIRIDGVDADVLGLRPLEITFEDKGDDQIHESQVWEALHTVFDPEIPVSLTDLGLVYGVDIDQQTSKVAIQMTLTAPGCGFGQVMVGDVESRVSLVPNVKVVEVELVFDPPWSREMMTDEARLATGLFD</sequence>
<dbReference type="Pfam" id="PF01883">
    <property type="entry name" value="FeS_assembly_P"/>
    <property type="match status" value="1"/>
</dbReference>
<dbReference type="InterPro" id="IPR052339">
    <property type="entry name" value="Fe-S_Maturation_MIP18"/>
</dbReference>
<dbReference type="AlphaFoldDB" id="A0A2A5WSF0"/>
<accession>A0A2A5WSF0</accession>